<proteinExistence type="predicted"/>
<gene>
    <name evidence="2" type="ORF">AB8Z38_24835</name>
</gene>
<keyword evidence="1" id="KW-0472">Membrane</keyword>
<keyword evidence="1" id="KW-1133">Transmembrane helix</keyword>
<name>A0AB39XFY7_9BRAD</name>
<evidence type="ECO:0000256" key="1">
    <source>
        <dbReference type="SAM" id="Phobius"/>
    </source>
</evidence>
<reference evidence="2" key="1">
    <citation type="submission" date="2024-08" db="EMBL/GenBank/DDBJ databases">
        <authorList>
            <person name="Chaddad Z."/>
            <person name="Lamrabet M."/>
            <person name="Bouhnik O."/>
            <person name="Alami S."/>
            <person name="Wipf D."/>
            <person name="Courty P.E."/>
            <person name="Missbah El Idrissi M."/>
        </authorList>
    </citation>
    <scope>NUCLEOTIDE SEQUENCE</scope>
    <source>
        <strain evidence="2">LLZ17</strain>
    </source>
</reference>
<sequence>MAAIGAVFFAVEALQSSRAGIVVSLALFVTLIMICAHFRRGCAAPLHEVEALRLTRADFP</sequence>
<dbReference type="AlphaFoldDB" id="A0AB39XFY7"/>
<protein>
    <submittedName>
        <fullName evidence="2">Uncharacterized protein</fullName>
    </submittedName>
</protein>
<organism evidence="2">
    <name type="scientific">Bradyrhizobium sp. LLZ17</name>
    <dbReference type="NCBI Taxonomy" id="3239388"/>
    <lineage>
        <taxon>Bacteria</taxon>
        <taxon>Pseudomonadati</taxon>
        <taxon>Pseudomonadota</taxon>
        <taxon>Alphaproteobacteria</taxon>
        <taxon>Hyphomicrobiales</taxon>
        <taxon>Nitrobacteraceae</taxon>
        <taxon>Bradyrhizobium</taxon>
    </lineage>
</organism>
<accession>A0AB39XFY7</accession>
<feature type="transmembrane region" description="Helical" evidence="1">
    <location>
        <begin position="19"/>
        <end position="38"/>
    </location>
</feature>
<dbReference type="EMBL" id="CP165734">
    <property type="protein sequence ID" value="XDV55944.1"/>
    <property type="molecule type" value="Genomic_DNA"/>
</dbReference>
<evidence type="ECO:0000313" key="2">
    <source>
        <dbReference type="EMBL" id="XDV55944.1"/>
    </source>
</evidence>
<dbReference type="RefSeq" id="WP_369720383.1">
    <property type="nucleotide sequence ID" value="NZ_CP165734.1"/>
</dbReference>
<keyword evidence="1" id="KW-0812">Transmembrane</keyword>